<evidence type="ECO:0000313" key="3">
    <source>
        <dbReference type="Proteomes" id="UP000178724"/>
    </source>
</evidence>
<dbReference type="EMBL" id="METM01000007">
    <property type="protein sequence ID" value="OGB90511.1"/>
    <property type="molecule type" value="Genomic_DNA"/>
</dbReference>
<dbReference type="InterPro" id="IPR025159">
    <property type="entry name" value="AbiEi_N"/>
</dbReference>
<name>A0A1F4Q3I4_UNCSA</name>
<organism evidence="2 3">
    <name type="scientific">candidate division WOR-1 bacterium RIFCSPHIGHO2_01_FULL_53_15</name>
    <dbReference type="NCBI Taxonomy" id="1802564"/>
    <lineage>
        <taxon>Bacteria</taxon>
        <taxon>Bacillati</taxon>
        <taxon>Saganbacteria</taxon>
    </lineage>
</organism>
<dbReference type="Pfam" id="PF13338">
    <property type="entry name" value="AbiEi_4"/>
    <property type="match status" value="1"/>
</dbReference>
<accession>A0A1F4Q3I4</accession>
<protein>
    <recommendedName>
        <fullName evidence="1">AbiEi antitoxin N-terminal domain-containing protein</fullName>
    </recommendedName>
</protein>
<comment type="caution">
    <text evidence="2">The sequence shown here is derived from an EMBL/GenBank/DDBJ whole genome shotgun (WGS) entry which is preliminary data.</text>
</comment>
<feature type="domain" description="AbiEi antitoxin N-terminal" evidence="1">
    <location>
        <begin position="15"/>
        <end position="58"/>
    </location>
</feature>
<dbReference type="Proteomes" id="UP000178724">
    <property type="component" value="Unassembled WGS sequence"/>
</dbReference>
<dbReference type="AlphaFoldDB" id="A0A1F4Q3I4"/>
<sequence length="192" mass="22037">MIGARIIQLMEKSAKNYFSLADLANYLNAARPSLKVVLSRLIKQNKIIRLTRGYYALPRKMPDIEQLAVEIKYPAYISLESALSIHGILSQAPSRLTLVTPKRSASLEAGGSMLEYTHIQPRLFWGFKIIKHTQIARPEKALLDELYLIGLKKRSLDLREIDTKRINRKLIKNWLKSFPPSTRKLAEQLRLV</sequence>
<evidence type="ECO:0000259" key="1">
    <source>
        <dbReference type="Pfam" id="PF13338"/>
    </source>
</evidence>
<gene>
    <name evidence="2" type="ORF">A2625_03060</name>
</gene>
<evidence type="ECO:0000313" key="2">
    <source>
        <dbReference type="EMBL" id="OGB90511.1"/>
    </source>
</evidence>
<proteinExistence type="predicted"/>
<reference evidence="2 3" key="1">
    <citation type="journal article" date="2016" name="Nat. Commun.">
        <title>Thousands of microbial genomes shed light on interconnected biogeochemical processes in an aquifer system.</title>
        <authorList>
            <person name="Anantharaman K."/>
            <person name="Brown C.T."/>
            <person name="Hug L.A."/>
            <person name="Sharon I."/>
            <person name="Castelle C.J."/>
            <person name="Probst A.J."/>
            <person name="Thomas B.C."/>
            <person name="Singh A."/>
            <person name="Wilkins M.J."/>
            <person name="Karaoz U."/>
            <person name="Brodie E.L."/>
            <person name="Williams K.H."/>
            <person name="Hubbard S.S."/>
            <person name="Banfield J.F."/>
        </authorList>
    </citation>
    <scope>NUCLEOTIDE SEQUENCE [LARGE SCALE GENOMIC DNA]</scope>
</reference>